<evidence type="ECO:0000313" key="2">
    <source>
        <dbReference type="Proteomes" id="UP001239462"/>
    </source>
</evidence>
<dbReference type="Proteomes" id="UP001239462">
    <property type="component" value="Unassembled WGS sequence"/>
</dbReference>
<evidence type="ECO:0000313" key="1">
    <source>
        <dbReference type="EMBL" id="MDM4019532.1"/>
    </source>
</evidence>
<protein>
    <submittedName>
        <fullName evidence="1">Uncharacterized protein</fullName>
    </submittedName>
</protein>
<dbReference type="RefSeq" id="WP_289167656.1">
    <property type="nucleotide sequence ID" value="NZ_JASZZN010000106.1"/>
</dbReference>
<accession>A0ABT7PSS0</accession>
<keyword evidence="2" id="KW-1185">Reference proteome</keyword>
<proteinExistence type="predicted"/>
<sequence length="204" mass="22829">PQFDYMRVVSSLIVLLLISTLGCDNVFVDAPFGDPLPDRTLESFRGTWADKQGNVYFVEVAAKSDLVVGFTKWNSKTDAFETQSVPVSIRTVQNRTFLFIPPDTHKEDRLVFVWLSDIQDGRIYGRACNPDAFREAVLSGTLGGQVVRRKNDHFNVRLEASDQLGAFLASPDGASFFDEQNDQPLRRLAFRADGEPADAREPPN</sequence>
<organism evidence="1 2">
    <name type="scientific">Roseiconus lacunae</name>
    <dbReference type="NCBI Taxonomy" id="2605694"/>
    <lineage>
        <taxon>Bacteria</taxon>
        <taxon>Pseudomonadati</taxon>
        <taxon>Planctomycetota</taxon>
        <taxon>Planctomycetia</taxon>
        <taxon>Pirellulales</taxon>
        <taxon>Pirellulaceae</taxon>
        <taxon>Roseiconus</taxon>
    </lineage>
</organism>
<gene>
    <name evidence="1" type="ORF">QTN89_29030</name>
</gene>
<comment type="caution">
    <text evidence="1">The sequence shown here is derived from an EMBL/GenBank/DDBJ whole genome shotgun (WGS) entry which is preliminary data.</text>
</comment>
<reference evidence="1 2" key="1">
    <citation type="submission" date="2023-06" db="EMBL/GenBank/DDBJ databases">
        <title>Roseiconus lacunae JC819 isolated from Gulf of Mannar region, Tamil Nadu.</title>
        <authorList>
            <person name="Pk S."/>
            <person name="Ch S."/>
            <person name="Ch V.R."/>
        </authorList>
    </citation>
    <scope>NUCLEOTIDE SEQUENCE [LARGE SCALE GENOMIC DNA]</scope>
    <source>
        <strain evidence="1 2">JC819</strain>
    </source>
</reference>
<dbReference type="EMBL" id="JASZZN010000106">
    <property type="protein sequence ID" value="MDM4019532.1"/>
    <property type="molecule type" value="Genomic_DNA"/>
</dbReference>
<feature type="non-terminal residue" evidence="1">
    <location>
        <position position="1"/>
    </location>
</feature>
<name>A0ABT7PSS0_9BACT</name>